<reference evidence="6" key="1">
    <citation type="journal article" date="2020" name="Stud. Mycol.">
        <title>101 Dothideomycetes genomes: a test case for predicting lifestyles and emergence of pathogens.</title>
        <authorList>
            <person name="Haridas S."/>
            <person name="Albert R."/>
            <person name="Binder M."/>
            <person name="Bloem J."/>
            <person name="Labutti K."/>
            <person name="Salamov A."/>
            <person name="Andreopoulos B."/>
            <person name="Baker S."/>
            <person name="Barry K."/>
            <person name="Bills G."/>
            <person name="Bluhm B."/>
            <person name="Cannon C."/>
            <person name="Castanera R."/>
            <person name="Culley D."/>
            <person name="Daum C."/>
            <person name="Ezra D."/>
            <person name="Gonzalez J."/>
            <person name="Henrissat B."/>
            <person name="Kuo A."/>
            <person name="Liang C."/>
            <person name="Lipzen A."/>
            <person name="Lutzoni F."/>
            <person name="Magnuson J."/>
            <person name="Mondo S."/>
            <person name="Nolan M."/>
            <person name="Ohm R."/>
            <person name="Pangilinan J."/>
            <person name="Park H.-J."/>
            <person name="Ramirez L."/>
            <person name="Alfaro M."/>
            <person name="Sun H."/>
            <person name="Tritt A."/>
            <person name="Yoshinaga Y."/>
            <person name="Zwiers L.-H."/>
            <person name="Turgeon B."/>
            <person name="Goodwin S."/>
            <person name="Spatafora J."/>
            <person name="Crous P."/>
            <person name="Grigoriev I."/>
        </authorList>
    </citation>
    <scope>NUCLEOTIDE SEQUENCE</scope>
    <source>
        <strain evidence="6">CBS 183.55</strain>
    </source>
</reference>
<dbReference type="SMART" id="SM00454">
    <property type="entry name" value="SAM"/>
    <property type="match status" value="1"/>
</dbReference>
<dbReference type="InterPro" id="IPR013761">
    <property type="entry name" value="SAM/pointed_sf"/>
</dbReference>
<accession>A0A6A5RQ10</accession>
<evidence type="ECO:0000313" key="7">
    <source>
        <dbReference type="Proteomes" id="UP000800082"/>
    </source>
</evidence>
<evidence type="ECO:0000256" key="3">
    <source>
        <dbReference type="PROSITE-ProRule" id="PRU00267"/>
    </source>
</evidence>
<evidence type="ECO:0000259" key="5">
    <source>
        <dbReference type="PROSITE" id="PS50118"/>
    </source>
</evidence>
<dbReference type="Pfam" id="PF00505">
    <property type="entry name" value="HMG_box"/>
    <property type="match status" value="1"/>
</dbReference>
<dbReference type="PROSITE" id="PS50118">
    <property type="entry name" value="HMG_BOX_2"/>
    <property type="match status" value="1"/>
</dbReference>
<protein>
    <recommendedName>
        <fullName evidence="5">HMG box domain-containing protein</fullName>
    </recommendedName>
</protein>
<evidence type="ECO:0000256" key="4">
    <source>
        <dbReference type="SAM" id="MobiDB-lite"/>
    </source>
</evidence>
<organism evidence="6 7">
    <name type="scientific">Didymella exigua CBS 183.55</name>
    <dbReference type="NCBI Taxonomy" id="1150837"/>
    <lineage>
        <taxon>Eukaryota</taxon>
        <taxon>Fungi</taxon>
        <taxon>Dikarya</taxon>
        <taxon>Ascomycota</taxon>
        <taxon>Pezizomycotina</taxon>
        <taxon>Dothideomycetes</taxon>
        <taxon>Pleosporomycetidae</taxon>
        <taxon>Pleosporales</taxon>
        <taxon>Pleosporineae</taxon>
        <taxon>Didymellaceae</taxon>
        <taxon>Didymella</taxon>
    </lineage>
</organism>
<feature type="region of interest" description="Disordered" evidence="4">
    <location>
        <begin position="75"/>
        <end position="128"/>
    </location>
</feature>
<dbReference type="SMART" id="SM00398">
    <property type="entry name" value="HMG"/>
    <property type="match status" value="1"/>
</dbReference>
<dbReference type="InterPro" id="IPR051965">
    <property type="entry name" value="ChromReg_NeuronalGeneExpr"/>
</dbReference>
<evidence type="ECO:0000256" key="2">
    <source>
        <dbReference type="ARBA" id="ARBA00023242"/>
    </source>
</evidence>
<dbReference type="OrthoDB" id="1919336at2759"/>
<dbReference type="CDD" id="cd09487">
    <property type="entry name" value="SAM_superfamily"/>
    <property type="match status" value="1"/>
</dbReference>
<dbReference type="PANTHER" id="PTHR46040">
    <property type="entry name" value="HIGH MOBILITY GROUP PROTEIN 2"/>
    <property type="match status" value="1"/>
</dbReference>
<dbReference type="PANTHER" id="PTHR46040:SF3">
    <property type="entry name" value="HIGH MOBILITY GROUP PROTEIN 2"/>
    <property type="match status" value="1"/>
</dbReference>
<dbReference type="Gene3D" id="1.10.150.50">
    <property type="entry name" value="Transcription Factor, Ets-1"/>
    <property type="match status" value="1"/>
</dbReference>
<dbReference type="GO" id="GO:0005634">
    <property type="term" value="C:nucleus"/>
    <property type="evidence" value="ECO:0007669"/>
    <property type="project" value="UniProtKB-UniRule"/>
</dbReference>
<keyword evidence="7" id="KW-1185">Reference proteome</keyword>
<dbReference type="Proteomes" id="UP000800082">
    <property type="component" value="Unassembled WGS sequence"/>
</dbReference>
<gene>
    <name evidence="6" type="ORF">M421DRAFT_128952</name>
</gene>
<dbReference type="GeneID" id="54345003"/>
<dbReference type="RefSeq" id="XP_033450007.1">
    <property type="nucleotide sequence ID" value="XM_033587357.1"/>
</dbReference>
<name>A0A6A5RQ10_9PLEO</name>
<sequence>MSDLKERLARLGLAQYSEVFAIEGFDTWETVLDITESDLSHLNVKLGHRRKLQRAIAESRGQSSDRPLTIALARGASAEGSYRSDDSANEAKGKHNPAAGEGSTGTSTKRKYRRHPKPDENAPDRPPSAYVIFSNQIRELLKGQDLSFTEIAKVVGERWQVLPADEREACERQANGAKEKYYAGLAEYKKTPQYEAYQKYLEEFRAKHNAPTKVTIPEGKRSKLETETSMSTRASSHDQQHDRAANRRLSTAVTDTVHHVRGSTPPLGSTRLPQGASYPSKPTSPATYSLSGFNSPRSNELYSPVTASPHSALPRDTPYENTANQLGRDMRGNHDLSAPSPSAYTHPHLPPSTVPTPMTRYASHYQSPMDLPSRRSNREPMSHLPGLSHEDTTLSSESGHSSYSLSQAPQPLPSMDPAKSMRMLPQPIPSIGSTQSPLDRTLHHLPSGPPTHMQLPPPDYRTQGSLAALVRAGEIAARVADDESMERGDSP</sequence>
<dbReference type="EMBL" id="ML978965">
    <property type="protein sequence ID" value="KAF1929759.1"/>
    <property type="molecule type" value="Genomic_DNA"/>
</dbReference>
<feature type="compositionally biased region" description="Polar residues" evidence="4">
    <location>
        <begin position="280"/>
        <end position="309"/>
    </location>
</feature>
<dbReference type="SUPFAM" id="SSF47769">
    <property type="entry name" value="SAM/Pointed domain"/>
    <property type="match status" value="1"/>
</dbReference>
<feature type="compositionally biased region" description="Basic and acidic residues" evidence="4">
    <location>
        <begin position="82"/>
        <end position="93"/>
    </location>
</feature>
<dbReference type="GO" id="GO:0003677">
    <property type="term" value="F:DNA binding"/>
    <property type="evidence" value="ECO:0007669"/>
    <property type="project" value="UniProtKB-UniRule"/>
</dbReference>
<feature type="compositionally biased region" description="Basic and acidic residues" evidence="4">
    <location>
        <begin position="372"/>
        <end position="381"/>
    </location>
</feature>
<dbReference type="InterPro" id="IPR036910">
    <property type="entry name" value="HMG_box_dom_sf"/>
</dbReference>
<feature type="compositionally biased region" description="Basic and acidic residues" evidence="4">
    <location>
        <begin position="235"/>
        <end position="245"/>
    </location>
</feature>
<dbReference type="InterPro" id="IPR009071">
    <property type="entry name" value="HMG_box_dom"/>
</dbReference>
<evidence type="ECO:0000256" key="1">
    <source>
        <dbReference type="ARBA" id="ARBA00023125"/>
    </source>
</evidence>
<feature type="DNA-binding region" description="HMG box" evidence="3">
    <location>
        <begin position="123"/>
        <end position="189"/>
    </location>
</feature>
<feature type="region of interest" description="Disordered" evidence="4">
    <location>
        <begin position="217"/>
        <end position="461"/>
    </location>
</feature>
<proteinExistence type="predicted"/>
<dbReference type="GO" id="GO:0010468">
    <property type="term" value="P:regulation of gene expression"/>
    <property type="evidence" value="ECO:0007669"/>
    <property type="project" value="TreeGrafter"/>
</dbReference>
<keyword evidence="1 3" id="KW-0238">DNA-binding</keyword>
<dbReference type="Pfam" id="PF00536">
    <property type="entry name" value="SAM_1"/>
    <property type="match status" value="1"/>
</dbReference>
<keyword evidence="2 3" id="KW-0539">Nucleus</keyword>
<dbReference type="InterPro" id="IPR001660">
    <property type="entry name" value="SAM"/>
</dbReference>
<dbReference type="SUPFAM" id="SSF47095">
    <property type="entry name" value="HMG-box"/>
    <property type="match status" value="1"/>
</dbReference>
<dbReference type="AlphaFoldDB" id="A0A6A5RQ10"/>
<evidence type="ECO:0000313" key="6">
    <source>
        <dbReference type="EMBL" id="KAF1929759.1"/>
    </source>
</evidence>
<dbReference type="Gene3D" id="1.10.30.10">
    <property type="entry name" value="High mobility group box domain"/>
    <property type="match status" value="1"/>
</dbReference>
<feature type="domain" description="HMG box" evidence="5">
    <location>
        <begin position="123"/>
        <end position="189"/>
    </location>
</feature>
<feature type="compositionally biased region" description="Low complexity" evidence="4">
    <location>
        <begin position="395"/>
        <end position="406"/>
    </location>
</feature>